<reference evidence="3 4" key="1">
    <citation type="submission" date="2017-06" db="EMBL/GenBank/DDBJ databases">
        <title>Herbaspirillum phytohormonus sp. nov., isolated from the root nodule of Robinia pseudoacacia in lead-zinc mine.</title>
        <authorList>
            <person name="Fan M."/>
            <person name="Lin Y."/>
        </authorList>
    </citation>
    <scope>NUCLEOTIDE SEQUENCE [LARGE SCALE GENOMIC DNA]</scope>
    <source>
        <strain evidence="3 4">HZ10</strain>
    </source>
</reference>
<accession>A0A246WMV7</accession>
<keyword evidence="1" id="KW-0472">Membrane</keyword>
<proteinExistence type="predicted"/>
<dbReference type="EMBL" id="JABFMT010000011">
    <property type="protein sequence ID" value="NUU02435.1"/>
    <property type="molecule type" value="Genomic_DNA"/>
</dbReference>
<dbReference type="PANTHER" id="PTHR40034">
    <property type="entry name" value="BSL5891 PROTEIN"/>
    <property type="match status" value="1"/>
</dbReference>
<gene>
    <name evidence="3" type="ORF">CEJ42_19155</name>
    <name evidence="2" type="ORF">HNO84_12570</name>
</gene>
<dbReference type="InterPro" id="IPR021741">
    <property type="entry name" value="DUF3311"/>
</dbReference>
<evidence type="ECO:0000256" key="1">
    <source>
        <dbReference type="SAM" id="Phobius"/>
    </source>
</evidence>
<reference evidence="2 5" key="2">
    <citation type="journal article" date="2020" name="Front. Plant Sci.">
        <title>Isolation of Rhizosphere Bacteria That Improve Quality and Water Stress Tolerance in Greenhouse Ornamentals.</title>
        <authorList>
            <person name="Nordstedt N.P."/>
            <person name="Jones M.L."/>
        </authorList>
    </citation>
    <scope>NUCLEOTIDE SEQUENCE [LARGE SCALE GENOMIC DNA]</scope>
    <source>
        <strain evidence="2 5">C6C2</strain>
    </source>
</reference>
<dbReference type="PANTHER" id="PTHR40034:SF1">
    <property type="entry name" value="BSL5891 PROTEIN"/>
    <property type="match status" value="1"/>
</dbReference>
<evidence type="ECO:0000313" key="5">
    <source>
        <dbReference type="Proteomes" id="UP000536746"/>
    </source>
</evidence>
<keyword evidence="1" id="KW-0812">Transmembrane</keyword>
<dbReference type="AlphaFoldDB" id="A0A246WMV7"/>
<dbReference type="Pfam" id="PF11755">
    <property type="entry name" value="DUF3311"/>
    <property type="match status" value="1"/>
</dbReference>
<keyword evidence="1" id="KW-1133">Transmembrane helix</keyword>
<dbReference type="Proteomes" id="UP000197596">
    <property type="component" value="Unassembled WGS sequence"/>
</dbReference>
<feature type="transmembrane region" description="Helical" evidence="1">
    <location>
        <begin position="29"/>
        <end position="50"/>
    </location>
</feature>
<organism evidence="3 4">
    <name type="scientific">Herbaspirillum robiniae</name>
    <dbReference type="NCBI Taxonomy" id="2014887"/>
    <lineage>
        <taxon>Bacteria</taxon>
        <taxon>Pseudomonadati</taxon>
        <taxon>Pseudomonadota</taxon>
        <taxon>Betaproteobacteria</taxon>
        <taxon>Burkholderiales</taxon>
        <taxon>Oxalobacteraceae</taxon>
        <taxon>Herbaspirillum</taxon>
    </lineage>
</organism>
<name>A0A246WMV7_9BURK</name>
<evidence type="ECO:0000313" key="3">
    <source>
        <dbReference type="EMBL" id="OWY27676.1"/>
    </source>
</evidence>
<evidence type="ECO:0000313" key="4">
    <source>
        <dbReference type="Proteomes" id="UP000197596"/>
    </source>
</evidence>
<protein>
    <submittedName>
        <fullName evidence="2">DUF3311 domain-containing protein</fullName>
    </submittedName>
</protein>
<dbReference type="EMBL" id="NJGU01000010">
    <property type="protein sequence ID" value="OWY27676.1"/>
    <property type="molecule type" value="Genomic_DNA"/>
</dbReference>
<sequence length="59" mass="7172">MRLLLLLPFIGLLWVPFYNEELPTLFGFPFFYWYQFAWVPLTSLIIWLVYRDGLKKGVE</sequence>
<dbReference type="RefSeq" id="WP_079218504.1">
    <property type="nucleotide sequence ID" value="NZ_CP018845.1"/>
</dbReference>
<comment type="caution">
    <text evidence="3">The sequence shown here is derived from an EMBL/GenBank/DDBJ whole genome shotgun (WGS) entry which is preliminary data.</text>
</comment>
<keyword evidence="5" id="KW-1185">Reference proteome</keyword>
<dbReference type="OrthoDB" id="123261at2"/>
<evidence type="ECO:0000313" key="2">
    <source>
        <dbReference type="EMBL" id="NUU02435.1"/>
    </source>
</evidence>
<dbReference type="Proteomes" id="UP000536746">
    <property type="component" value="Unassembled WGS sequence"/>
</dbReference>